<protein>
    <submittedName>
        <fullName evidence="2">Uncharacterized protein</fullName>
    </submittedName>
</protein>
<name>A0A7C8RBB5_ORBOL</name>
<evidence type="ECO:0000313" key="2">
    <source>
        <dbReference type="EMBL" id="KAF3279789.1"/>
    </source>
</evidence>
<feature type="region of interest" description="Disordered" evidence="1">
    <location>
        <begin position="50"/>
        <end position="111"/>
    </location>
</feature>
<dbReference type="EMBL" id="JAABOJ010000020">
    <property type="protein sequence ID" value="KAF3279789.1"/>
    <property type="molecule type" value="Genomic_DNA"/>
</dbReference>
<proteinExistence type="predicted"/>
<gene>
    <name evidence="2" type="ORF">TWF970_003819</name>
</gene>
<reference evidence="2 3" key="1">
    <citation type="submission" date="2020-01" db="EMBL/GenBank/DDBJ databases">
        <authorList>
            <person name="Palmer J.M."/>
        </authorList>
    </citation>
    <scope>NUCLEOTIDE SEQUENCE [LARGE SCALE GENOMIC DNA]</scope>
    <source>
        <strain evidence="2 3">TWF970</strain>
    </source>
</reference>
<dbReference type="Proteomes" id="UP000474640">
    <property type="component" value="Unassembled WGS sequence"/>
</dbReference>
<accession>A0A7C8RBB5</accession>
<comment type="caution">
    <text evidence="2">The sequence shown here is derived from an EMBL/GenBank/DDBJ whole genome shotgun (WGS) entry which is preliminary data.</text>
</comment>
<dbReference type="AlphaFoldDB" id="A0A7C8RBB5"/>
<sequence length="111" mass="11564">MLHILADVFMQQGPTSSGLVARVAGSPCLAFEYAETACCPEAVAGALEHAAGARSSRRDADSVEAVNGGRKRQERQPAAGKAKAVKAEAVKSRSSRSRIRIRSSGIGPDIS</sequence>
<organism evidence="2 3">
    <name type="scientific">Orbilia oligospora</name>
    <name type="common">Nematode-trapping fungus</name>
    <name type="synonym">Arthrobotrys oligospora</name>
    <dbReference type="NCBI Taxonomy" id="2813651"/>
    <lineage>
        <taxon>Eukaryota</taxon>
        <taxon>Fungi</taxon>
        <taxon>Dikarya</taxon>
        <taxon>Ascomycota</taxon>
        <taxon>Pezizomycotina</taxon>
        <taxon>Orbiliomycetes</taxon>
        <taxon>Orbiliales</taxon>
        <taxon>Orbiliaceae</taxon>
        <taxon>Orbilia</taxon>
    </lineage>
</organism>
<evidence type="ECO:0000313" key="3">
    <source>
        <dbReference type="Proteomes" id="UP000474640"/>
    </source>
</evidence>
<evidence type="ECO:0000256" key="1">
    <source>
        <dbReference type="SAM" id="MobiDB-lite"/>
    </source>
</evidence>
<dbReference type="OrthoDB" id="10470084at2759"/>